<keyword evidence="1" id="KW-0472">Membrane</keyword>
<feature type="transmembrane region" description="Helical" evidence="1">
    <location>
        <begin position="81"/>
        <end position="98"/>
    </location>
</feature>
<name>A0A9W6M9P5_9MICO</name>
<proteinExistence type="predicted"/>
<evidence type="ECO:0000313" key="2">
    <source>
        <dbReference type="EMBL" id="GLK02526.1"/>
    </source>
</evidence>
<reference evidence="2" key="2">
    <citation type="submission" date="2023-01" db="EMBL/GenBank/DDBJ databases">
        <authorList>
            <person name="Sun Q."/>
            <person name="Evtushenko L."/>
        </authorList>
    </citation>
    <scope>NUCLEOTIDE SEQUENCE</scope>
    <source>
        <strain evidence="2">VKM Ac-1958</strain>
    </source>
</reference>
<dbReference type="Proteomes" id="UP001142325">
    <property type="component" value="Unassembled WGS sequence"/>
</dbReference>
<keyword evidence="3" id="KW-1185">Reference proteome</keyword>
<feature type="transmembrane region" description="Helical" evidence="1">
    <location>
        <begin position="15"/>
        <end position="37"/>
    </location>
</feature>
<keyword evidence="1" id="KW-0812">Transmembrane</keyword>
<dbReference type="Pfam" id="PF19650">
    <property type="entry name" value="DUF6153"/>
    <property type="match status" value="1"/>
</dbReference>
<dbReference type="InterPro" id="IPR046151">
    <property type="entry name" value="DUF6153"/>
</dbReference>
<evidence type="ECO:0000313" key="3">
    <source>
        <dbReference type="Proteomes" id="UP001142325"/>
    </source>
</evidence>
<dbReference type="AlphaFoldDB" id="A0A9W6M9P5"/>
<gene>
    <name evidence="2" type="ORF">GCM10017596_22410</name>
</gene>
<reference evidence="2" key="1">
    <citation type="journal article" date="2014" name="Int. J. Syst. Evol. Microbiol.">
        <title>Complete genome sequence of Corynebacterium casei LMG S-19264T (=DSM 44701T), isolated from a smear-ripened cheese.</title>
        <authorList>
            <consortium name="US DOE Joint Genome Institute (JGI-PGF)"/>
            <person name="Walter F."/>
            <person name="Albersmeier A."/>
            <person name="Kalinowski J."/>
            <person name="Ruckert C."/>
        </authorList>
    </citation>
    <scope>NUCLEOTIDE SEQUENCE</scope>
    <source>
        <strain evidence="2">VKM Ac-1958</strain>
    </source>
</reference>
<protein>
    <submittedName>
        <fullName evidence="2">Uncharacterized protein</fullName>
    </submittedName>
</protein>
<dbReference type="EMBL" id="BSET01000002">
    <property type="protein sequence ID" value="GLK02526.1"/>
    <property type="molecule type" value="Genomic_DNA"/>
</dbReference>
<keyword evidence="1" id="KW-1133">Transmembrane helix</keyword>
<comment type="caution">
    <text evidence="2">The sequence shown here is derived from an EMBL/GenBank/DDBJ whole genome shotgun (WGS) entry which is preliminary data.</text>
</comment>
<accession>A0A9W6M9P5</accession>
<evidence type="ECO:0000256" key="1">
    <source>
        <dbReference type="SAM" id="Phobius"/>
    </source>
</evidence>
<sequence length="138" mass="14539">MALARDLTPRRGRRAWFLLVLAVPLLIAGLLGMHTMAAPPDTMSHGDAPAHMAVDAPLSPVAEAGGPPPLTDAPAPHHGDAVMMTCVLALALLVLLRARTTPTLLTIAAPMLAPRMELFATQRHPVAPSLTELSILRT</sequence>
<dbReference type="RefSeq" id="WP_204937384.1">
    <property type="nucleotide sequence ID" value="NZ_BAAAUM010000002.1"/>
</dbReference>
<organism evidence="2 3">
    <name type="scientific">Microbacterium keratanolyticum</name>
    <dbReference type="NCBI Taxonomy" id="67574"/>
    <lineage>
        <taxon>Bacteria</taxon>
        <taxon>Bacillati</taxon>
        <taxon>Actinomycetota</taxon>
        <taxon>Actinomycetes</taxon>
        <taxon>Micrococcales</taxon>
        <taxon>Microbacteriaceae</taxon>
        <taxon>Microbacterium</taxon>
    </lineage>
</organism>